<dbReference type="Pfam" id="PF06166">
    <property type="entry name" value="DUF979"/>
    <property type="match status" value="1"/>
</dbReference>
<feature type="transmembrane region" description="Helical" evidence="1">
    <location>
        <begin position="161"/>
        <end position="184"/>
    </location>
</feature>
<dbReference type="KEGG" id="lalw:BTM29_01975"/>
<dbReference type="OrthoDB" id="1689651at2"/>
<dbReference type="InterPro" id="IPR009323">
    <property type="entry name" value="DUF979"/>
</dbReference>
<keyword evidence="1" id="KW-0812">Transmembrane</keyword>
<feature type="transmembrane region" description="Helical" evidence="1">
    <location>
        <begin position="6"/>
        <end position="23"/>
    </location>
</feature>
<dbReference type="RefSeq" id="WP_076613899.1">
    <property type="nucleotide sequence ID" value="NZ_CP019323.1"/>
</dbReference>
<feature type="transmembrane region" description="Helical" evidence="1">
    <location>
        <begin position="242"/>
        <end position="265"/>
    </location>
</feature>
<feature type="transmembrane region" description="Helical" evidence="1">
    <location>
        <begin position="218"/>
        <end position="236"/>
    </location>
</feature>
<evidence type="ECO:0000313" key="2">
    <source>
        <dbReference type="EMBL" id="APX71395.1"/>
    </source>
</evidence>
<sequence>MNTNNILEFFYMLIGLIMLFSSIESFRDKENPARIGTGLFWLILAVIFAFGEAIPSFIVGILVVLIGVLSLFKQVKVGRIKEVDSKVAEKSAKKLGAWLFFPSVVLAILSVSIGQFTSLGGQVGIGIASVVSLIIAIIMTRSSGKTAYHDSERMVRSVGTAGILPQLLATLGVIFTASGIGDLISKSISGIFPVGNHLLGVILYGVAMAVFTMIMGNAFAAFAVITAGIGIPFIVMQGGSPIVVAALGMTCGYCGTLLTPMAANFNSLPVALMEMKDNLGVIKQQIPIAFSLLAIQIVLMYVLAF</sequence>
<feature type="transmembrane region" description="Helical" evidence="1">
    <location>
        <begin position="286"/>
        <end position="304"/>
    </location>
</feature>
<evidence type="ECO:0000256" key="1">
    <source>
        <dbReference type="SAM" id="Phobius"/>
    </source>
</evidence>
<feature type="transmembrane region" description="Helical" evidence="1">
    <location>
        <begin position="95"/>
        <end position="113"/>
    </location>
</feature>
<feature type="transmembrane region" description="Helical" evidence="1">
    <location>
        <begin position="57"/>
        <end position="75"/>
    </location>
</feature>
<reference evidence="3" key="1">
    <citation type="submission" date="2016-12" db="EMBL/GenBank/DDBJ databases">
        <authorList>
            <person name="Jung M.Y."/>
            <person name="Lee S.H."/>
        </authorList>
    </citation>
    <scope>NUCLEOTIDE SEQUENCE [LARGE SCALE GENOMIC DNA]</scope>
    <source>
        <strain evidence="3">WiKim39</strain>
    </source>
</reference>
<organism evidence="2 3">
    <name type="scientific">Companilactobacillus allii</name>
    <dbReference type="NCBI Taxonomy" id="1847728"/>
    <lineage>
        <taxon>Bacteria</taxon>
        <taxon>Bacillati</taxon>
        <taxon>Bacillota</taxon>
        <taxon>Bacilli</taxon>
        <taxon>Lactobacillales</taxon>
        <taxon>Lactobacillaceae</taxon>
        <taxon>Companilactobacillus</taxon>
    </lineage>
</organism>
<gene>
    <name evidence="2" type="ORF">BTM29_01975</name>
</gene>
<feature type="transmembrane region" description="Helical" evidence="1">
    <location>
        <begin position="119"/>
        <end position="140"/>
    </location>
</feature>
<dbReference type="Proteomes" id="UP000187499">
    <property type="component" value="Chromosome"/>
</dbReference>
<feature type="transmembrane region" description="Helical" evidence="1">
    <location>
        <begin position="190"/>
        <end position="211"/>
    </location>
</feature>
<evidence type="ECO:0000313" key="3">
    <source>
        <dbReference type="Proteomes" id="UP000187499"/>
    </source>
</evidence>
<accession>A0A1P8Q0P7</accession>
<proteinExistence type="predicted"/>
<keyword evidence="3" id="KW-1185">Reference proteome</keyword>
<keyword evidence="1" id="KW-1133">Transmembrane helix</keyword>
<keyword evidence="1" id="KW-0472">Membrane</keyword>
<protein>
    <recommendedName>
        <fullName evidence="4">Permease</fullName>
    </recommendedName>
</protein>
<name>A0A1P8Q0P7_9LACO</name>
<dbReference type="STRING" id="1847728.BTM29_01975"/>
<dbReference type="AlphaFoldDB" id="A0A1P8Q0P7"/>
<evidence type="ECO:0008006" key="4">
    <source>
        <dbReference type="Google" id="ProtNLM"/>
    </source>
</evidence>
<dbReference type="EMBL" id="CP019323">
    <property type="protein sequence ID" value="APX71395.1"/>
    <property type="molecule type" value="Genomic_DNA"/>
</dbReference>